<gene>
    <name evidence="1" type="ORF">PSEHALCIP103_03679</name>
</gene>
<dbReference type="AlphaFoldDB" id="A0A9W4VVR4"/>
<protein>
    <recommendedName>
        <fullName evidence="3">Transposase</fullName>
    </recommendedName>
</protein>
<dbReference type="Pfam" id="PF05717">
    <property type="entry name" value="TnpB_IS66"/>
    <property type="match status" value="1"/>
</dbReference>
<sequence length="116" mass="13656">MNMFVNPPEVYLCAEHVDFRKSINGLAALVECELELPVLSGALFVFCNKKCDKLKLLYWDKTGFALWYKRLDKHRFKWPKLKRDTMTLNEQQLHWLLSGYDVIGHEEINVSQHTVT</sequence>
<dbReference type="PANTHER" id="PTHR36455">
    <property type="match status" value="1"/>
</dbReference>
<proteinExistence type="predicted"/>
<keyword evidence="2" id="KW-1185">Reference proteome</keyword>
<comment type="caution">
    <text evidence="1">The sequence shown here is derived from an EMBL/GenBank/DDBJ whole genome shotgun (WGS) entry which is preliminary data.</text>
</comment>
<reference evidence="1" key="1">
    <citation type="submission" date="2022-07" db="EMBL/GenBank/DDBJ databases">
        <authorList>
            <person name="Criscuolo A."/>
        </authorList>
    </citation>
    <scope>NUCLEOTIDE SEQUENCE</scope>
    <source>
        <strain evidence="1">CIP103197</strain>
    </source>
</reference>
<organism evidence="1 2">
    <name type="scientific">Pseudoalteromonas haloplanktis</name>
    <name type="common">Alteromonas haloplanktis</name>
    <dbReference type="NCBI Taxonomy" id="228"/>
    <lineage>
        <taxon>Bacteria</taxon>
        <taxon>Pseudomonadati</taxon>
        <taxon>Pseudomonadota</taxon>
        <taxon>Gammaproteobacteria</taxon>
        <taxon>Alteromonadales</taxon>
        <taxon>Pseudoalteromonadaceae</taxon>
        <taxon>Pseudoalteromonas</taxon>
    </lineage>
</organism>
<dbReference type="InterPro" id="IPR008878">
    <property type="entry name" value="Transposase_IS66_Orf2"/>
</dbReference>
<dbReference type="NCBIfam" id="NF033819">
    <property type="entry name" value="IS66_TnpB"/>
    <property type="match status" value="1"/>
</dbReference>
<dbReference type="Proteomes" id="UP001152447">
    <property type="component" value="Unassembled WGS sequence"/>
</dbReference>
<name>A0A9W4VVR4_PSEHA</name>
<dbReference type="EMBL" id="CAMAPB010000137">
    <property type="protein sequence ID" value="CAH9066888.1"/>
    <property type="molecule type" value="Genomic_DNA"/>
</dbReference>
<accession>A0A9W4VVR4</accession>
<evidence type="ECO:0008006" key="3">
    <source>
        <dbReference type="Google" id="ProtNLM"/>
    </source>
</evidence>
<evidence type="ECO:0000313" key="1">
    <source>
        <dbReference type="EMBL" id="CAH9066888.1"/>
    </source>
</evidence>
<dbReference type="PANTHER" id="PTHR36455:SF1">
    <property type="entry name" value="BLR8292 PROTEIN"/>
    <property type="match status" value="1"/>
</dbReference>
<dbReference type="RefSeq" id="WP_262977459.1">
    <property type="nucleotide sequence ID" value="NZ_CAMAPB010000137.1"/>
</dbReference>
<evidence type="ECO:0000313" key="2">
    <source>
        <dbReference type="Proteomes" id="UP001152447"/>
    </source>
</evidence>